<dbReference type="InterPro" id="IPR041489">
    <property type="entry name" value="PDZ_6"/>
</dbReference>
<dbReference type="Gene3D" id="2.40.10.120">
    <property type="match status" value="2"/>
</dbReference>
<dbReference type="Pfam" id="PF17820">
    <property type="entry name" value="PDZ_6"/>
    <property type="match status" value="1"/>
</dbReference>
<dbReference type="SUPFAM" id="SSF50494">
    <property type="entry name" value="Trypsin-like serine proteases"/>
    <property type="match status" value="2"/>
</dbReference>
<dbReference type="InterPro" id="IPR001478">
    <property type="entry name" value="PDZ"/>
</dbReference>
<evidence type="ECO:0000313" key="10">
    <source>
        <dbReference type="EMBL" id="ORE22424.1"/>
    </source>
</evidence>
<dbReference type="VEuPathDB" id="FungiDB:BCV72DRAFT_221105"/>
<feature type="domain" description="PDZ" evidence="9">
    <location>
        <begin position="317"/>
        <end position="395"/>
    </location>
</feature>
<keyword evidence="10" id="KW-0378">Hydrolase</keyword>
<comment type="subcellular location">
    <subcellularLocation>
        <location evidence="2">Nucleus</location>
    </subcellularLocation>
</comment>
<feature type="compositionally biased region" description="Acidic residues" evidence="8">
    <location>
        <begin position="59"/>
        <end position="69"/>
    </location>
</feature>
<dbReference type="Pfam" id="PF13365">
    <property type="entry name" value="Trypsin_2"/>
    <property type="match status" value="1"/>
</dbReference>
<dbReference type="PANTHER" id="PTHR46366">
    <property type="entry name" value="PRO-APOPTOTIC SERINE PROTEASE NMA111"/>
    <property type="match status" value="1"/>
</dbReference>
<dbReference type="InterPro" id="IPR001940">
    <property type="entry name" value="Peptidase_S1C"/>
</dbReference>
<dbReference type="Pfam" id="PF12812">
    <property type="entry name" value="PDZ_1"/>
    <property type="match status" value="2"/>
</dbReference>
<feature type="region of interest" description="Disordered" evidence="8">
    <location>
        <begin position="1"/>
        <end position="72"/>
    </location>
</feature>
<protein>
    <recommendedName>
        <fullName evidence="4">Pro-apoptotic serine protease NMA111</fullName>
    </recommendedName>
    <alternativeName>
        <fullName evidence="5">Pro-apoptotic serine protease nma111</fullName>
    </alternativeName>
</protein>
<dbReference type="GO" id="GO:0004252">
    <property type="term" value="F:serine-type endopeptidase activity"/>
    <property type="evidence" value="ECO:0007669"/>
    <property type="project" value="InterPro"/>
</dbReference>
<accession>A0A0A1NCU8</accession>
<dbReference type="Gene3D" id="2.30.42.10">
    <property type="match status" value="2"/>
</dbReference>
<dbReference type="GO" id="GO:0006508">
    <property type="term" value="P:proteolysis"/>
    <property type="evidence" value="ECO:0007669"/>
    <property type="project" value="UniProtKB-KW"/>
</dbReference>
<dbReference type="PANTHER" id="PTHR46366:SF8">
    <property type="entry name" value="PRO-APOPTOTIC SERINE PROTEASE NMA111"/>
    <property type="match status" value="1"/>
</dbReference>
<dbReference type="InterPro" id="IPR025926">
    <property type="entry name" value="PDZ-like_dom"/>
</dbReference>
<name>A0A0A1NCU8_RHIZD</name>
<organism evidence="10 11">
    <name type="scientific">Rhizopus microsporus</name>
    <dbReference type="NCBI Taxonomy" id="58291"/>
    <lineage>
        <taxon>Eukaryota</taxon>
        <taxon>Fungi</taxon>
        <taxon>Fungi incertae sedis</taxon>
        <taxon>Mucoromycota</taxon>
        <taxon>Mucoromycotina</taxon>
        <taxon>Mucoromycetes</taxon>
        <taxon>Mucorales</taxon>
        <taxon>Mucorineae</taxon>
        <taxon>Rhizopodaceae</taxon>
        <taxon>Rhizopus</taxon>
    </lineage>
</organism>
<dbReference type="OMA" id="FWGHCVF"/>
<proteinExistence type="inferred from homology"/>
<evidence type="ECO:0000256" key="2">
    <source>
        <dbReference type="ARBA" id="ARBA00004123"/>
    </source>
</evidence>
<reference evidence="10 11" key="1">
    <citation type="journal article" date="2016" name="Proc. Natl. Acad. Sci. U.S.A.">
        <title>Lipid metabolic changes in an early divergent fungus govern the establishment of a mutualistic symbiosis with endobacteria.</title>
        <authorList>
            <person name="Lastovetsky O.A."/>
            <person name="Gaspar M.L."/>
            <person name="Mondo S.J."/>
            <person name="LaButti K.M."/>
            <person name="Sandor L."/>
            <person name="Grigoriev I.V."/>
            <person name="Henry S.A."/>
            <person name="Pawlowska T.E."/>
        </authorList>
    </citation>
    <scope>NUCLEOTIDE SEQUENCE [LARGE SCALE GENOMIC DNA]</scope>
    <source>
        <strain evidence="10 11">ATCC 11559</strain>
    </source>
</reference>
<evidence type="ECO:0000259" key="9">
    <source>
        <dbReference type="SMART" id="SM00228"/>
    </source>
</evidence>
<dbReference type="SUPFAM" id="SSF50156">
    <property type="entry name" value="PDZ domain-like"/>
    <property type="match status" value="3"/>
</dbReference>
<evidence type="ECO:0000256" key="5">
    <source>
        <dbReference type="ARBA" id="ARBA00021524"/>
    </source>
</evidence>
<evidence type="ECO:0000256" key="7">
    <source>
        <dbReference type="ARBA" id="ARBA00023242"/>
    </source>
</evidence>
<keyword evidence="6" id="KW-0677">Repeat</keyword>
<dbReference type="SMART" id="SM00228">
    <property type="entry name" value="PDZ"/>
    <property type="match status" value="3"/>
</dbReference>
<evidence type="ECO:0000256" key="4">
    <source>
        <dbReference type="ARBA" id="ARBA00020338"/>
    </source>
</evidence>
<evidence type="ECO:0000256" key="6">
    <source>
        <dbReference type="ARBA" id="ARBA00022737"/>
    </source>
</evidence>
<comment type="function">
    <text evidence="1">Nuclear serine protease which mediates apoptosis.</text>
</comment>
<dbReference type="EMBL" id="KV921267">
    <property type="protein sequence ID" value="ORE22424.1"/>
    <property type="molecule type" value="Genomic_DNA"/>
</dbReference>
<dbReference type="GO" id="GO:0005634">
    <property type="term" value="C:nucleus"/>
    <property type="evidence" value="ECO:0007669"/>
    <property type="project" value="UniProtKB-SubCell"/>
</dbReference>
<dbReference type="InterPro" id="IPR009003">
    <property type="entry name" value="Peptidase_S1_PA"/>
</dbReference>
<dbReference type="InterPro" id="IPR036034">
    <property type="entry name" value="PDZ_sf"/>
</dbReference>
<dbReference type="Proteomes" id="UP000242381">
    <property type="component" value="Unassembled WGS sequence"/>
</dbReference>
<keyword evidence="7" id="KW-0539">Nucleus</keyword>
<evidence type="ECO:0000256" key="1">
    <source>
        <dbReference type="ARBA" id="ARBA00002558"/>
    </source>
</evidence>
<comment type="similarity">
    <text evidence="3">Belongs to the peptidase S1C family.</text>
</comment>
<dbReference type="CDD" id="cd06719">
    <property type="entry name" value="PDZ2-4_Nma111p-like"/>
    <property type="match status" value="1"/>
</dbReference>
<dbReference type="CDD" id="cd06786">
    <property type="entry name" value="cpPDZ1_ScNma111-like"/>
    <property type="match status" value="1"/>
</dbReference>
<sequence length="1004" mass="111448">MSTAKSKQINSTLLAPVNVNETLGPRGRDLEGVDSPAGAPSKRRKTRSRSKLEINNDQNEIESEEEDGYESDHMSDIIPADLDGFHSAWQKTINHVVKAIVSIRFCQVAPFDTDDAVVSEATGFIVDAENGIILTNRHVACAGPFFGQAICHNHEEIDVHTVYRDPIHDFGFLKFDPKQIKYMPVQQVELRPDLAKIGLDIRVVGNDAGEKLSILAGSISRLDRNTPEYGDLTYNDFNTFYIQAAASSSGGSSGSPVIDIEGNAVALQAGGAERASTDFFLPLDRVKRALEYIQQDKEVPRGDIQTVFRYGPFDEARKLGLRAETEKKLRVSFPEEIGVLIVHSVVPEGPADNLLEEGDILVTINGKYVTKFVPFEEILDSNIGKEVVIGIERGGEPMEFKIPVCNLHEITPDRYVEIGGAVLHELSYQLAAYYNVPCKGVFVASCAGMLRLDGDDGWIIKSIDDKETPNLDTFIQVMKNIPDYSRVPCVYYSIGDVHTILGSIIYIDKHWGSFRLAVRNDKTGLWDYTDLGNDLPLVPSAPKTKRITELHSSIGPAKSLIRCIVKVSFRTPCRIDGFPYSHKQGSGIILDKEQGLVVVSCGIIPNSLGDVTVTVADSIVIPAKVLFLHPMHNYCIIQYDPEALGDTNVMSAPISDKKLSQGDRATLVALSYNRRPVFVNTMVTEICCDMITPSSIPKYRATNLELFTLESSLSGQCPGGLLADEDGRVQGLWLNFLGDNGHGRDVEYFLGIHISIILPILKRLRQGERSLSLRTLNMEFTVPHMSSLYAWGLSEEWIEKAEEASPNKPPQFFMVKSTMANTESARLFKELDVLLAINGKVVTHMDDLDIQYEANELELTILREKKEMTIKVNTGLMSGDGTSRIVLWSGAVLQEPHYAVLQQSKTLPSQIYVTNISHGSPASMYGLQSTMWITHIQGKKVNSLDDFVREVKDIPDNSYVRVRCVDFDNIPVVISVKTLNHYFPLTIMNRDLKATCGWSKQNIC</sequence>
<gene>
    <name evidence="10" type="ORF">BCV71DRAFT_193217</name>
</gene>
<dbReference type="AlphaFoldDB" id="A0A0A1NCU8"/>
<evidence type="ECO:0000313" key="11">
    <source>
        <dbReference type="Proteomes" id="UP000242381"/>
    </source>
</evidence>
<evidence type="ECO:0000256" key="8">
    <source>
        <dbReference type="SAM" id="MobiDB-lite"/>
    </source>
</evidence>
<dbReference type="PRINTS" id="PR00834">
    <property type="entry name" value="PROTEASES2C"/>
</dbReference>
<feature type="compositionally biased region" description="Polar residues" evidence="8">
    <location>
        <begin position="1"/>
        <end position="13"/>
    </location>
</feature>
<keyword evidence="10" id="KW-0645">Protease</keyword>
<feature type="domain" description="PDZ" evidence="9">
    <location>
        <begin position="794"/>
        <end position="865"/>
    </location>
</feature>
<feature type="domain" description="PDZ" evidence="9">
    <location>
        <begin position="887"/>
        <end position="968"/>
    </location>
</feature>
<evidence type="ECO:0000256" key="3">
    <source>
        <dbReference type="ARBA" id="ARBA00010541"/>
    </source>
</evidence>